<sequence>MTVPLSHEIILLKIRSRTSETIIINLDLSENVILRFRFRFGLVKQRC</sequence>
<name>A0A975GLF7_9BACT</name>
<protein>
    <submittedName>
        <fullName evidence="1">Uncharacterized protein</fullName>
    </submittedName>
</protein>
<keyword evidence="2" id="KW-1185">Reference proteome</keyword>
<reference evidence="1" key="1">
    <citation type="journal article" date="2021" name="Microb. Physiol.">
        <title>Proteogenomic Insights into the Physiology of Marine, Sulfate-Reducing, Filamentous Desulfonema limicola and Desulfonema magnum.</title>
        <authorList>
            <person name="Schnaars V."/>
            <person name="Wohlbrand L."/>
            <person name="Scheve S."/>
            <person name="Hinrichs C."/>
            <person name="Reinhardt R."/>
            <person name="Rabus R."/>
        </authorList>
    </citation>
    <scope>NUCLEOTIDE SEQUENCE</scope>
    <source>
        <strain evidence="1">4be13</strain>
    </source>
</reference>
<evidence type="ECO:0000313" key="1">
    <source>
        <dbReference type="EMBL" id="QTA85530.1"/>
    </source>
</evidence>
<dbReference type="AlphaFoldDB" id="A0A975GLF7"/>
<dbReference type="KEGG" id="dmm:dnm_015410"/>
<organism evidence="1 2">
    <name type="scientific">Desulfonema magnum</name>
    <dbReference type="NCBI Taxonomy" id="45655"/>
    <lineage>
        <taxon>Bacteria</taxon>
        <taxon>Pseudomonadati</taxon>
        <taxon>Thermodesulfobacteriota</taxon>
        <taxon>Desulfobacteria</taxon>
        <taxon>Desulfobacterales</taxon>
        <taxon>Desulfococcaceae</taxon>
        <taxon>Desulfonema</taxon>
    </lineage>
</organism>
<dbReference type="EMBL" id="CP061800">
    <property type="protein sequence ID" value="QTA85530.1"/>
    <property type="molecule type" value="Genomic_DNA"/>
</dbReference>
<dbReference type="Proteomes" id="UP000663722">
    <property type="component" value="Chromosome"/>
</dbReference>
<evidence type="ECO:0000313" key="2">
    <source>
        <dbReference type="Proteomes" id="UP000663722"/>
    </source>
</evidence>
<proteinExistence type="predicted"/>
<gene>
    <name evidence="1" type="ORF">dnm_015410</name>
</gene>
<accession>A0A975GLF7</accession>